<sequence>MSSSGAVNKRKRGVCGDYNRLLVDEYTNAEQLVISTNMAAPNRSSYLPPDIVEEILDLLPRKSIDRLRSVSKSLFSLLAIKFNVPKPLYCPCKGVSSPSNYGIKSFVDQSLFTGVGLSDYIGDAKKSRLHGANGTKRSRPNPVVIPKSETLSKLRVQRRTKTKKILATRKPKQLYQLPLLLLKRHSHPPKGYLSCIT</sequence>
<dbReference type="Proteomes" id="UP001141552">
    <property type="component" value="Unassembled WGS sequence"/>
</dbReference>
<dbReference type="InterPro" id="IPR036047">
    <property type="entry name" value="F-box-like_dom_sf"/>
</dbReference>
<proteinExistence type="predicted"/>
<feature type="domain" description="F-box" evidence="1">
    <location>
        <begin position="47"/>
        <end position="86"/>
    </location>
</feature>
<dbReference type="InterPro" id="IPR001810">
    <property type="entry name" value="F-box_dom"/>
</dbReference>
<dbReference type="OrthoDB" id="5319261at2759"/>
<dbReference type="SMART" id="SM00256">
    <property type="entry name" value="FBOX"/>
    <property type="match status" value="1"/>
</dbReference>
<dbReference type="EMBL" id="JAKUCV010001420">
    <property type="protein sequence ID" value="KAJ4846447.1"/>
    <property type="molecule type" value="Genomic_DNA"/>
</dbReference>
<evidence type="ECO:0000259" key="1">
    <source>
        <dbReference type="SMART" id="SM00256"/>
    </source>
</evidence>
<evidence type="ECO:0000313" key="2">
    <source>
        <dbReference type="EMBL" id="KAJ4846447.1"/>
    </source>
</evidence>
<dbReference type="AlphaFoldDB" id="A0A9Q0GAW1"/>
<reference evidence="2" key="1">
    <citation type="submission" date="2022-02" db="EMBL/GenBank/DDBJ databases">
        <authorList>
            <person name="Henning P.M."/>
            <person name="McCubbin A.G."/>
            <person name="Shore J.S."/>
        </authorList>
    </citation>
    <scope>NUCLEOTIDE SEQUENCE</scope>
    <source>
        <strain evidence="2">F60SS</strain>
        <tissue evidence="2">Leaves</tissue>
    </source>
</reference>
<name>A0A9Q0GAW1_9ROSI</name>
<organism evidence="2 3">
    <name type="scientific">Turnera subulata</name>
    <dbReference type="NCBI Taxonomy" id="218843"/>
    <lineage>
        <taxon>Eukaryota</taxon>
        <taxon>Viridiplantae</taxon>
        <taxon>Streptophyta</taxon>
        <taxon>Embryophyta</taxon>
        <taxon>Tracheophyta</taxon>
        <taxon>Spermatophyta</taxon>
        <taxon>Magnoliopsida</taxon>
        <taxon>eudicotyledons</taxon>
        <taxon>Gunneridae</taxon>
        <taxon>Pentapetalae</taxon>
        <taxon>rosids</taxon>
        <taxon>fabids</taxon>
        <taxon>Malpighiales</taxon>
        <taxon>Passifloraceae</taxon>
        <taxon>Turnera</taxon>
    </lineage>
</organism>
<evidence type="ECO:0000313" key="3">
    <source>
        <dbReference type="Proteomes" id="UP001141552"/>
    </source>
</evidence>
<keyword evidence="3" id="KW-1185">Reference proteome</keyword>
<gene>
    <name evidence="2" type="ORF">Tsubulata_006848</name>
</gene>
<reference evidence="2" key="2">
    <citation type="journal article" date="2023" name="Plants (Basel)">
        <title>Annotation of the Turnera subulata (Passifloraceae) Draft Genome Reveals the S-Locus Evolved after the Divergence of Turneroideae from Passifloroideae in a Stepwise Manner.</title>
        <authorList>
            <person name="Henning P.M."/>
            <person name="Roalson E.H."/>
            <person name="Mir W."/>
            <person name="McCubbin A.G."/>
            <person name="Shore J.S."/>
        </authorList>
    </citation>
    <scope>NUCLEOTIDE SEQUENCE</scope>
    <source>
        <strain evidence="2">F60SS</strain>
    </source>
</reference>
<dbReference type="Pfam" id="PF00646">
    <property type="entry name" value="F-box"/>
    <property type="match status" value="1"/>
</dbReference>
<dbReference type="SUPFAM" id="SSF81383">
    <property type="entry name" value="F-box domain"/>
    <property type="match status" value="1"/>
</dbReference>
<protein>
    <recommendedName>
        <fullName evidence="1">F-box domain-containing protein</fullName>
    </recommendedName>
</protein>
<accession>A0A9Q0GAW1</accession>
<comment type="caution">
    <text evidence="2">The sequence shown here is derived from an EMBL/GenBank/DDBJ whole genome shotgun (WGS) entry which is preliminary data.</text>
</comment>